<dbReference type="Proteomes" id="UP000221222">
    <property type="component" value="Unassembled WGS sequence"/>
</dbReference>
<evidence type="ECO:0000313" key="2">
    <source>
        <dbReference type="EMBL" id="PHO18838.1"/>
    </source>
</evidence>
<keyword evidence="3" id="KW-1185">Reference proteome</keyword>
<accession>A0A2G1DK06</accession>
<evidence type="ECO:0000313" key="3">
    <source>
        <dbReference type="Proteomes" id="UP000221222"/>
    </source>
</evidence>
<dbReference type="RefSeq" id="WP_099341597.1">
    <property type="nucleotide sequence ID" value="NZ_CP032098.1"/>
</dbReference>
<dbReference type="KEGG" id="amol:AMOL_0399"/>
<proteinExistence type="predicted"/>
<protein>
    <submittedName>
        <fullName evidence="2">Uncharacterized protein</fullName>
    </submittedName>
</protein>
<dbReference type="AlphaFoldDB" id="A0A2G1DK06"/>
<evidence type="ECO:0000313" key="4">
    <source>
        <dbReference type="Proteomes" id="UP000262712"/>
    </source>
</evidence>
<evidence type="ECO:0000313" key="1">
    <source>
        <dbReference type="EMBL" id="AXX91415.1"/>
    </source>
</evidence>
<reference evidence="1 4" key="2">
    <citation type="submission" date="2018-08" db="EMBL/GenBank/DDBJ databases">
        <title>Complete genome of the Arcobacter molluscorum type strain LMG 25693.</title>
        <authorList>
            <person name="Miller W.G."/>
            <person name="Yee E."/>
            <person name="Bono J.L."/>
        </authorList>
    </citation>
    <scope>NUCLEOTIDE SEQUENCE [LARGE SCALE GENOMIC DNA]</scope>
    <source>
        <strain evidence="1 4">CECT 7696</strain>
    </source>
</reference>
<sequence>MKKLILTIIINLFIITSAYSHSIYTKIREARVIGIFDENGNGENVQHVRETQSDYNGTCYTKIVVFGSFYNTMPIVYIGNSKGIFQREESIHNKYKIKNGTILVYKHINVTKGYAKITINDKLYDYRVFVK</sequence>
<dbReference type="EMBL" id="NXFY01000003">
    <property type="protein sequence ID" value="PHO18838.1"/>
    <property type="molecule type" value="Genomic_DNA"/>
</dbReference>
<dbReference type="EMBL" id="CP032098">
    <property type="protein sequence ID" value="AXX91415.1"/>
    <property type="molecule type" value="Genomic_DNA"/>
</dbReference>
<gene>
    <name evidence="1" type="ORF">AMOL_0399</name>
    <name evidence="2" type="ORF">CPU12_02975</name>
</gene>
<dbReference type="Proteomes" id="UP000262712">
    <property type="component" value="Chromosome"/>
</dbReference>
<name>A0A2G1DK06_9BACT</name>
<organism evidence="2 3">
    <name type="scientific">Malaciobacter molluscorum LMG 25693</name>
    <dbReference type="NCBI Taxonomy" id="870501"/>
    <lineage>
        <taxon>Bacteria</taxon>
        <taxon>Pseudomonadati</taxon>
        <taxon>Campylobacterota</taxon>
        <taxon>Epsilonproteobacteria</taxon>
        <taxon>Campylobacterales</taxon>
        <taxon>Arcobacteraceae</taxon>
        <taxon>Malaciobacter</taxon>
    </lineage>
</organism>
<reference evidence="2 3" key="1">
    <citation type="submission" date="2017-09" db="EMBL/GenBank/DDBJ databases">
        <title>Arcobacter canalis sp. nov., a new species isolated from a water canal contaminated with urban sewage.</title>
        <authorList>
            <person name="Perez-Cataluna A."/>
            <person name="Salas-Masso N."/>
            <person name="Figueras M.J."/>
        </authorList>
    </citation>
    <scope>NUCLEOTIDE SEQUENCE [LARGE SCALE GENOMIC DNA]</scope>
    <source>
        <strain evidence="2 3">F98-3</strain>
    </source>
</reference>